<evidence type="ECO:0000313" key="2">
    <source>
        <dbReference type="Ensembl" id="ENSMMDP00005043540.1"/>
    </source>
</evidence>
<feature type="domain" description="Ig-like" evidence="1">
    <location>
        <begin position="17"/>
        <end position="105"/>
    </location>
</feature>
<dbReference type="InterPro" id="IPR007110">
    <property type="entry name" value="Ig-like_dom"/>
</dbReference>
<dbReference type="InterPro" id="IPR013106">
    <property type="entry name" value="Ig_V-set"/>
</dbReference>
<dbReference type="SMART" id="SM00409">
    <property type="entry name" value="IG"/>
    <property type="match status" value="1"/>
</dbReference>
<dbReference type="GeneTree" id="ENSGT00940000161517"/>
<reference evidence="2" key="3">
    <citation type="submission" date="2025-09" db="UniProtKB">
        <authorList>
            <consortium name="Ensembl"/>
        </authorList>
    </citation>
    <scope>IDENTIFICATION</scope>
</reference>
<name>A0A667ZKV0_9TELE</name>
<proteinExistence type="predicted"/>
<dbReference type="InterPro" id="IPR050150">
    <property type="entry name" value="IgV_Light_Chain"/>
</dbReference>
<evidence type="ECO:0000313" key="3">
    <source>
        <dbReference type="Proteomes" id="UP000472263"/>
    </source>
</evidence>
<dbReference type="Proteomes" id="UP000472263">
    <property type="component" value="Chromosome 22"/>
</dbReference>
<evidence type="ECO:0000259" key="1">
    <source>
        <dbReference type="PROSITE" id="PS50835"/>
    </source>
</evidence>
<reference evidence="2" key="2">
    <citation type="submission" date="2025-08" db="UniProtKB">
        <authorList>
            <consortium name="Ensembl"/>
        </authorList>
    </citation>
    <scope>IDENTIFICATION</scope>
</reference>
<dbReference type="AlphaFoldDB" id="A0A667ZKV0"/>
<dbReference type="SMART" id="SM00406">
    <property type="entry name" value="IGv"/>
    <property type="match status" value="1"/>
</dbReference>
<dbReference type="PANTHER" id="PTHR23267">
    <property type="entry name" value="IMMUNOGLOBULIN LIGHT CHAIN"/>
    <property type="match status" value="1"/>
</dbReference>
<dbReference type="InParanoid" id="A0A667ZKV0"/>
<dbReference type="InterPro" id="IPR003599">
    <property type="entry name" value="Ig_sub"/>
</dbReference>
<dbReference type="PROSITE" id="PS50835">
    <property type="entry name" value="IG_LIKE"/>
    <property type="match status" value="1"/>
</dbReference>
<dbReference type="Pfam" id="PF07686">
    <property type="entry name" value="V-set"/>
    <property type="match status" value="1"/>
</dbReference>
<organism evidence="2 3">
    <name type="scientific">Myripristis murdjan</name>
    <name type="common">pinecone soldierfish</name>
    <dbReference type="NCBI Taxonomy" id="586833"/>
    <lineage>
        <taxon>Eukaryota</taxon>
        <taxon>Metazoa</taxon>
        <taxon>Chordata</taxon>
        <taxon>Craniata</taxon>
        <taxon>Vertebrata</taxon>
        <taxon>Euteleostomi</taxon>
        <taxon>Actinopterygii</taxon>
        <taxon>Neopterygii</taxon>
        <taxon>Teleostei</taxon>
        <taxon>Neoteleostei</taxon>
        <taxon>Acanthomorphata</taxon>
        <taxon>Holocentriformes</taxon>
        <taxon>Holocentridae</taxon>
        <taxon>Myripristis</taxon>
    </lineage>
</organism>
<dbReference type="Gene3D" id="2.60.40.10">
    <property type="entry name" value="Immunoglobulins"/>
    <property type="match status" value="1"/>
</dbReference>
<accession>A0A667ZKV0</accession>
<protein>
    <recommendedName>
        <fullName evidence="1">Ig-like domain-containing protein</fullName>
    </recommendedName>
</protein>
<reference evidence="2" key="1">
    <citation type="submission" date="2019-06" db="EMBL/GenBank/DDBJ databases">
        <authorList>
            <consortium name="Wellcome Sanger Institute Data Sharing"/>
        </authorList>
    </citation>
    <scope>NUCLEOTIDE SEQUENCE [LARGE SCALE GENOMIC DNA]</scope>
</reference>
<dbReference type="FunFam" id="2.60.40.10:FF:001230">
    <property type="entry name" value="Immunoglobulin kappa variable 8-16"/>
    <property type="match status" value="1"/>
</dbReference>
<dbReference type="Ensembl" id="ENSMMDT00005044417.1">
    <property type="protein sequence ID" value="ENSMMDP00005043540.1"/>
    <property type="gene ID" value="ENSMMDG00005020023.1"/>
</dbReference>
<dbReference type="SUPFAM" id="SSF48726">
    <property type="entry name" value="Immunoglobulin"/>
    <property type="match status" value="1"/>
</dbReference>
<keyword evidence="3" id="KW-1185">Reference proteome</keyword>
<dbReference type="InterPro" id="IPR013783">
    <property type="entry name" value="Ig-like_fold"/>
</dbReference>
<sequence>AVWRGLLLGLKLKSSANNFLTQPDKSKSVSLGGTVSISATGRSSNIGSDLSWYLQKPGEAPKLLIYYASSLNSGTPSRFRGSSSGSSYTLTISGFQAEDAGDYYCLGYHVVQKPPSVCLTHLRLQRQMLKRFCADFS</sequence>
<dbReference type="InterPro" id="IPR036179">
    <property type="entry name" value="Ig-like_dom_sf"/>
</dbReference>